<dbReference type="PANTHER" id="PTHR35902">
    <property type="entry name" value="S-LAYER DOMAIN-LIKE PROTEIN-RELATED"/>
    <property type="match status" value="1"/>
</dbReference>
<dbReference type="STRING" id="679926.Mpet_2750"/>
<dbReference type="Proteomes" id="UP000006565">
    <property type="component" value="Chromosome"/>
</dbReference>
<dbReference type="RefSeq" id="WP_013330666.1">
    <property type="nucleotide sequence ID" value="NC_014507.1"/>
</dbReference>
<feature type="transmembrane region" description="Helical" evidence="1">
    <location>
        <begin position="402"/>
        <end position="421"/>
    </location>
</feature>
<dbReference type="InterPro" id="IPR013783">
    <property type="entry name" value="Ig-like_fold"/>
</dbReference>
<protein>
    <submittedName>
        <fullName evidence="2">S-layer-like domain-containing protein</fullName>
    </submittedName>
</protein>
<keyword evidence="1" id="KW-0812">Transmembrane</keyword>
<dbReference type="KEGG" id="mpi:Mpet_2750"/>
<sequence precursor="true">MKTGKGLIFLLLILATCIAAPAAAGDKYYTNGPDISAAIEGTNELSPGTDTTIVIYVENRGLIDLKLVETTDITPDYLPTTAKGLTATLKSGISPVTVKSDPQIVGDIPEGYYKPTQFSINIPQDAKEGDYELMLQVDYEYMYKTDQTGTDAISYRFKKVSKDIPVLIKIKPSVQLEISDVDTSGLYAGGEGYISMNITNSGSDTGKETAIYINPVGKNPVTPIENSIYVGEFKPGDEINARFKVSVSSDADPSQTYPIEVYAGYKNYEEMSSQTATTSIGVGFTGKISFESVGEPSVAYAGENSLIYVTYKNTGDATAYQAEGRISVVDPFSSDDDNVYLGDLAPGESAQGIYKVKVSSDATIKQYALDSEIRYNDAENNNYVSDTVKVIVDVQNDSNTTIIIAGIIIALVIIAAAGFMISHRKKNSE</sequence>
<evidence type="ECO:0000313" key="2">
    <source>
        <dbReference type="EMBL" id="ADN37493.1"/>
    </source>
</evidence>
<evidence type="ECO:0000256" key="1">
    <source>
        <dbReference type="SAM" id="Phobius"/>
    </source>
</evidence>
<evidence type="ECO:0000313" key="3">
    <source>
        <dbReference type="Proteomes" id="UP000006565"/>
    </source>
</evidence>
<dbReference type="eggNOG" id="arCOG02079">
    <property type="taxonomic scope" value="Archaea"/>
</dbReference>
<gene>
    <name evidence="2" type="ordered locus">Mpet_2750</name>
</gene>
<organism evidence="2 3">
    <name type="scientific">Methanolacinia petrolearia (strain DSM 11571 / OCM 486 / SEBR 4847)</name>
    <name type="common">Methanoplanus petrolearius</name>
    <dbReference type="NCBI Taxonomy" id="679926"/>
    <lineage>
        <taxon>Archaea</taxon>
        <taxon>Methanobacteriati</taxon>
        <taxon>Methanobacteriota</taxon>
        <taxon>Stenosarchaea group</taxon>
        <taxon>Methanomicrobia</taxon>
        <taxon>Methanomicrobiales</taxon>
        <taxon>Methanomicrobiaceae</taxon>
        <taxon>Methanolacinia</taxon>
    </lineage>
</organism>
<dbReference type="HOGENOM" id="CLU_028008_0_0_2"/>
<dbReference type="PANTHER" id="PTHR35902:SF3">
    <property type="entry name" value="NPCBM-ASSOCIATED, NEW3 DOMAIN OF ALPHA-GALACTOSIDASE"/>
    <property type="match status" value="1"/>
</dbReference>
<accession>E1RGW4</accession>
<keyword evidence="3" id="KW-1185">Reference proteome</keyword>
<dbReference type="OrthoDB" id="56770at2157"/>
<keyword evidence="1" id="KW-1133">Transmembrane helix</keyword>
<name>E1RGW4_METP4</name>
<dbReference type="AlphaFoldDB" id="E1RGW4"/>
<keyword evidence="1" id="KW-0472">Membrane</keyword>
<dbReference type="EMBL" id="CP002117">
    <property type="protein sequence ID" value="ADN37493.1"/>
    <property type="molecule type" value="Genomic_DNA"/>
</dbReference>
<dbReference type="GeneID" id="9745245"/>
<reference evidence="2 3" key="1">
    <citation type="journal article" date="2010" name="Stand. Genomic Sci.">
        <title>Complete genome sequence of Methanoplanus petrolearius type strain (SEBR 4847).</title>
        <authorList>
            <person name="Brambilla E."/>
            <person name="Djao O.D."/>
            <person name="Daligault H."/>
            <person name="Lapidus A."/>
            <person name="Lucas S."/>
            <person name="Hammon N."/>
            <person name="Nolan M."/>
            <person name="Tice H."/>
            <person name="Cheng J.F."/>
            <person name="Han C."/>
            <person name="Tapia R."/>
            <person name="Goodwin L."/>
            <person name="Pitluck S."/>
            <person name="Liolios K."/>
            <person name="Ivanova N."/>
            <person name="Mavromatis K."/>
            <person name="Mikhailova N."/>
            <person name="Pati A."/>
            <person name="Chen A."/>
            <person name="Palaniappan K."/>
            <person name="Land M."/>
            <person name="Hauser L."/>
            <person name="Chang Y.J."/>
            <person name="Jeffries C.D."/>
            <person name="Rohde M."/>
            <person name="Spring S."/>
            <person name="Sikorski J."/>
            <person name="Goker M."/>
            <person name="Woyke T."/>
            <person name="Bristow J."/>
            <person name="Eisen J.A."/>
            <person name="Markowitz V."/>
            <person name="Hugenholtz P."/>
            <person name="Kyrpides N.C."/>
            <person name="Klenk H.P."/>
        </authorList>
    </citation>
    <scope>NUCLEOTIDE SEQUENCE [LARGE SCALE GENOMIC DNA]</scope>
    <source>
        <strain evidence="3">DSM 11571 / OCM 486 / SEBR 4847</strain>
    </source>
</reference>
<dbReference type="Gene3D" id="2.60.40.10">
    <property type="entry name" value="Immunoglobulins"/>
    <property type="match status" value="1"/>
</dbReference>
<proteinExistence type="predicted"/>